<dbReference type="GO" id="GO:0004805">
    <property type="term" value="F:trehalose-phosphatase activity"/>
    <property type="evidence" value="ECO:0007669"/>
    <property type="project" value="TreeGrafter"/>
</dbReference>
<dbReference type="AlphaFoldDB" id="A0A369M1D0"/>
<dbReference type="InterPro" id="IPR036412">
    <property type="entry name" value="HAD-like_sf"/>
</dbReference>
<dbReference type="Gene3D" id="3.30.70.1020">
    <property type="entry name" value="Trehalose-6-phosphate phosphatase related protein, domain 2"/>
    <property type="match status" value="1"/>
</dbReference>
<dbReference type="NCBIfam" id="NF011071">
    <property type="entry name" value="PRK14501.1"/>
    <property type="match status" value="1"/>
</dbReference>
<dbReference type="NCBIfam" id="TIGR00685">
    <property type="entry name" value="T6PP"/>
    <property type="match status" value="1"/>
</dbReference>
<comment type="caution">
    <text evidence="4">The sequence shown here is derived from an EMBL/GenBank/DDBJ whole genome shotgun (WGS) entry which is preliminary data.</text>
</comment>
<dbReference type="PANTHER" id="PTHR10788">
    <property type="entry name" value="TREHALOSE-6-PHOSPHATE SYNTHASE"/>
    <property type="match status" value="1"/>
</dbReference>
<dbReference type="SUPFAM" id="SSF53756">
    <property type="entry name" value="UDP-Glycosyltransferase/glycogen phosphorylase"/>
    <property type="match status" value="1"/>
</dbReference>
<organism evidence="4 5">
    <name type="scientific">Gordonibacter pamelaeae</name>
    <dbReference type="NCBI Taxonomy" id="471189"/>
    <lineage>
        <taxon>Bacteria</taxon>
        <taxon>Bacillati</taxon>
        <taxon>Actinomycetota</taxon>
        <taxon>Coriobacteriia</taxon>
        <taxon>Eggerthellales</taxon>
        <taxon>Eggerthellaceae</taxon>
        <taxon>Gordonibacter</taxon>
    </lineage>
</organism>
<dbReference type="InterPro" id="IPR003337">
    <property type="entry name" value="Trehalose_PPase"/>
</dbReference>
<comment type="similarity">
    <text evidence="2">Belongs to the glycosyltransferase 20 family.</text>
</comment>
<dbReference type="GO" id="GO:0005992">
    <property type="term" value="P:trehalose biosynthetic process"/>
    <property type="evidence" value="ECO:0007669"/>
    <property type="project" value="InterPro"/>
</dbReference>
<dbReference type="NCBIfam" id="TIGR01484">
    <property type="entry name" value="HAD-SF-IIB"/>
    <property type="match status" value="1"/>
</dbReference>
<name>A0A369M1D0_9ACTN</name>
<dbReference type="CDD" id="cd01627">
    <property type="entry name" value="HAD_TPP"/>
    <property type="match status" value="1"/>
</dbReference>
<dbReference type="CDD" id="cd03788">
    <property type="entry name" value="GT20_TPS"/>
    <property type="match status" value="1"/>
</dbReference>
<dbReference type="SUPFAM" id="SSF56784">
    <property type="entry name" value="HAD-like"/>
    <property type="match status" value="1"/>
</dbReference>
<dbReference type="Gene3D" id="3.40.50.2000">
    <property type="entry name" value="Glycogen Phosphorylase B"/>
    <property type="match status" value="2"/>
</dbReference>
<dbReference type="Pfam" id="PF00982">
    <property type="entry name" value="Glyco_transf_20"/>
    <property type="match status" value="1"/>
</dbReference>
<evidence type="ECO:0000256" key="3">
    <source>
        <dbReference type="SAM" id="MobiDB-lite"/>
    </source>
</evidence>
<dbReference type="OrthoDB" id="9761633at2"/>
<evidence type="ECO:0000256" key="2">
    <source>
        <dbReference type="ARBA" id="ARBA00008799"/>
    </source>
</evidence>
<evidence type="ECO:0000313" key="5">
    <source>
        <dbReference type="Proteomes" id="UP000254000"/>
    </source>
</evidence>
<dbReference type="InterPro" id="IPR006379">
    <property type="entry name" value="HAD-SF_hydro_IIB"/>
</dbReference>
<dbReference type="InterPro" id="IPR001830">
    <property type="entry name" value="Glyco_trans_20"/>
</dbReference>
<dbReference type="EMBL" id="PPTS01000003">
    <property type="protein sequence ID" value="RDB65573.1"/>
    <property type="molecule type" value="Genomic_DNA"/>
</dbReference>
<dbReference type="InterPro" id="IPR023214">
    <property type="entry name" value="HAD_sf"/>
</dbReference>
<evidence type="ECO:0000313" key="4">
    <source>
        <dbReference type="EMBL" id="RDB65573.1"/>
    </source>
</evidence>
<feature type="region of interest" description="Disordered" evidence="3">
    <location>
        <begin position="751"/>
        <end position="770"/>
    </location>
</feature>
<dbReference type="Gene3D" id="3.40.50.1000">
    <property type="entry name" value="HAD superfamily/HAD-like"/>
    <property type="match status" value="1"/>
</dbReference>
<reference evidence="4 5" key="1">
    <citation type="journal article" date="2018" name="Elife">
        <title>Discovery and characterization of a prevalent human gut bacterial enzyme sufficient for the inactivation of a family of plant toxins.</title>
        <authorList>
            <person name="Koppel N."/>
            <person name="Bisanz J.E."/>
            <person name="Pandelia M.E."/>
            <person name="Turnbaugh P.J."/>
            <person name="Balskus E.P."/>
        </authorList>
    </citation>
    <scope>NUCLEOTIDE SEQUENCE [LARGE SCALE GENOMIC DNA]</scope>
    <source>
        <strain evidence="4 5">3C</strain>
    </source>
</reference>
<protein>
    <submittedName>
        <fullName evidence="4">Bifunctional alpha,alpha-trehalose-phosphate synthase (UDP-forming)/trehalose-phosphatase</fullName>
    </submittedName>
</protein>
<sequence length="784" mass="87891">MGRKPATGKVNRMDNPHNRLIIVSNRLPYRIEPDEREGFAFTRTVGGLVAGLEPLHAQPGNVWLGWADEPAGLDEAGRARFERALAERSCAPVRLDERDAELYYEGFSNSALWPLFHGFPQHTRFDEEAWEAYVRVNERFRDAVLALARPGDTIWVHDYHLMLLPSLLREALPDASIGFFLHIPFPDYETFRMLPWRRELMRGVLGADLVGFHAYDYVRHFLSSCRRIVGVENESGTLFADGRLAQVDAFPLGIDYVRYRDAARLPAVRRLVAELGEEKGHEGCKLMLSVERLDYSKGIPERLLAFDAFLDRFPEWRGRVVLVLVTVPSRENVASYAALKKQVDELVGLINGKHSTMDWTPVDYYYRSLPFERLVSLYAASDVMLVTPLRDGMNLVCKEYLACHDGGGGALVLSEMAGASYELHEALCVNPFDQEGVVDAMRRALEMPEAEQRRRNAPMQERLARYTSEKWAREFLDAAADVKRRQAGLSAHLLGPTSAGRLLEAFRGARRRALLLDYDGTLMPFSDDPARVAPDARLRALLQQLGAAARTDVAVVSGRDRATLESWLGDLPVDLVAEHGIWFRGRDERTWVLEEPLSDDWKDAVRPVVADFVDRTPGSMLEEKDFSLVWHYRMCSQELAERRVIEIKNALGDGLADRGIALMDGNKVVEVKPRGVDKGHAAHRWFRDPAYGFVLAAGDDRTDEDVFEAAPESAWTVKIGDGPTRARYALKNTGEMRALLEQLAVACAEEDAEGGDGASPGAGRRDVLRAPATVMPRTRALARA</sequence>
<dbReference type="PANTHER" id="PTHR10788:SF106">
    <property type="entry name" value="BCDNA.GH08860"/>
    <property type="match status" value="1"/>
</dbReference>
<keyword evidence="5" id="KW-1185">Reference proteome</keyword>
<evidence type="ECO:0000256" key="1">
    <source>
        <dbReference type="ARBA" id="ARBA00006330"/>
    </source>
</evidence>
<gene>
    <name evidence="4" type="ORF">C1877_05405</name>
</gene>
<dbReference type="Pfam" id="PF02358">
    <property type="entry name" value="Trehalose_PPase"/>
    <property type="match status" value="1"/>
</dbReference>
<dbReference type="GO" id="GO:0005829">
    <property type="term" value="C:cytosol"/>
    <property type="evidence" value="ECO:0007669"/>
    <property type="project" value="TreeGrafter"/>
</dbReference>
<proteinExistence type="inferred from homology"/>
<comment type="similarity">
    <text evidence="1">In the C-terminal section; belongs to the trehalose phosphatase family.</text>
</comment>
<dbReference type="GO" id="GO:0003825">
    <property type="term" value="F:alpha,alpha-trehalose-phosphate synthase (UDP-forming) activity"/>
    <property type="evidence" value="ECO:0007669"/>
    <property type="project" value="TreeGrafter"/>
</dbReference>
<accession>A0A369M1D0</accession>
<dbReference type="Proteomes" id="UP000254000">
    <property type="component" value="Unassembled WGS sequence"/>
</dbReference>